<reference evidence="3" key="1">
    <citation type="submission" date="2017-09" db="EMBL/GenBank/DDBJ databases">
        <title>Depth-based differentiation of microbial function through sediment-hosted aquifers and enrichment of novel symbionts in the deep terrestrial subsurface.</title>
        <authorList>
            <person name="Probst A.J."/>
            <person name="Ladd B."/>
            <person name="Jarett J.K."/>
            <person name="Geller-Mcgrath D.E."/>
            <person name="Sieber C.M.K."/>
            <person name="Emerson J.B."/>
            <person name="Anantharaman K."/>
            <person name="Thomas B.C."/>
            <person name="Malmstrom R."/>
            <person name="Stieglmeier M."/>
            <person name="Klingl A."/>
            <person name="Woyke T."/>
            <person name="Ryan C.M."/>
            <person name="Banfield J.F."/>
        </authorList>
    </citation>
    <scope>NUCLEOTIDE SEQUENCE [LARGE SCALE GENOMIC DNA]</scope>
</reference>
<dbReference type="InterPro" id="IPR036457">
    <property type="entry name" value="PPM-type-like_dom_sf"/>
</dbReference>
<dbReference type="InterPro" id="IPR001932">
    <property type="entry name" value="PPM-type_phosphatase-like_dom"/>
</dbReference>
<evidence type="ECO:0000259" key="1">
    <source>
        <dbReference type="SMART" id="SM00332"/>
    </source>
</evidence>
<accession>A0A2H0YMC0</accession>
<dbReference type="Gene3D" id="3.60.40.10">
    <property type="entry name" value="PPM-type phosphatase domain"/>
    <property type="match status" value="1"/>
</dbReference>
<dbReference type="Pfam" id="PF13672">
    <property type="entry name" value="PP2C_2"/>
    <property type="match status" value="1"/>
</dbReference>
<dbReference type="EMBL" id="PEYD01000015">
    <property type="protein sequence ID" value="PIS39638.1"/>
    <property type="molecule type" value="Genomic_DNA"/>
</dbReference>
<name>A0A2H0YMC0_9BACT</name>
<dbReference type="AlphaFoldDB" id="A0A2H0YMC0"/>
<organism evidence="2 3">
    <name type="scientific">Candidatus Nealsonbacteria bacterium CG08_land_8_20_14_0_20_38_20</name>
    <dbReference type="NCBI Taxonomy" id="1974705"/>
    <lineage>
        <taxon>Bacteria</taxon>
        <taxon>Candidatus Nealsoniibacteriota</taxon>
    </lineage>
</organism>
<gene>
    <name evidence="2" type="ORF">COT33_00920</name>
</gene>
<feature type="domain" description="PPM-type phosphatase" evidence="1">
    <location>
        <begin position="1"/>
        <end position="277"/>
    </location>
</feature>
<dbReference type="SUPFAM" id="SSF81606">
    <property type="entry name" value="PP2C-like"/>
    <property type="match status" value="1"/>
</dbReference>
<sequence length="279" mass="32245">MKIFSATYTDAIKFNRKPNEDFFLILKKPPIFALADGVTQSRFEDGAYAYPAGARAAAQIFCQSVVEYIEKNLVQGFTLNIPEKKIIEEAFDFANERIWELNKNEGMVEKLDYVVHDYFDTVAVAGFLAKNTLFYGYVGDCGLAIFDKNNNLKFQTRDMVEPAKEKARVIYKNWNGMTQNERTKIFHRDFRNNPSGKGYGSFSGEPGVRKYYKIDSLILNSGDLIVFYSDGFVEYLKFPEFIKILKREDKKALDEFTLKKAKENYQKFGTDRTFISINF</sequence>
<comment type="caution">
    <text evidence="2">The sequence shown here is derived from an EMBL/GenBank/DDBJ whole genome shotgun (WGS) entry which is preliminary data.</text>
</comment>
<evidence type="ECO:0000313" key="2">
    <source>
        <dbReference type="EMBL" id="PIS39638.1"/>
    </source>
</evidence>
<protein>
    <recommendedName>
        <fullName evidence="1">PPM-type phosphatase domain-containing protein</fullName>
    </recommendedName>
</protein>
<dbReference type="SMART" id="SM00332">
    <property type="entry name" value="PP2Cc"/>
    <property type="match status" value="1"/>
</dbReference>
<dbReference type="Proteomes" id="UP000230088">
    <property type="component" value="Unassembled WGS sequence"/>
</dbReference>
<proteinExistence type="predicted"/>
<evidence type="ECO:0000313" key="3">
    <source>
        <dbReference type="Proteomes" id="UP000230088"/>
    </source>
</evidence>